<dbReference type="EMBL" id="LFJJ01000004">
    <property type="protein sequence ID" value="KND62156.1"/>
    <property type="molecule type" value="Genomic_DNA"/>
</dbReference>
<dbReference type="AlphaFoldDB" id="A0A0L0MIP7"/>
<name>A0A0L0MIP7_9BURK</name>
<keyword evidence="2" id="KW-1185">Reference proteome</keyword>
<accession>A0A0L0MIP7</accession>
<comment type="caution">
    <text evidence="1">The sequence shown here is derived from an EMBL/GenBank/DDBJ whole genome shotgun (WGS) entry which is preliminary data.</text>
</comment>
<reference evidence="2" key="1">
    <citation type="submission" date="2015-06" db="EMBL/GenBank/DDBJ databases">
        <title>Comparative genomics of Burkholderia leaf nodule symbionts.</title>
        <authorList>
            <person name="Carlier A."/>
            <person name="Eberl L."/>
            <person name="Pinto-Carbo M."/>
        </authorList>
    </citation>
    <scope>NUCLEOTIDE SEQUENCE [LARGE SCALE GENOMIC DNA]</scope>
    <source>
        <strain evidence="2">UZHbot4</strain>
    </source>
</reference>
<sequence length="124" mass="14434">MRYDKRKKLMEEAARFRDRAGLGDAQGVALLWDCGRGHRWDDTLDQAQNIRCMNCASQRRENETKRLRDIAQVRGGSLETQAQTDATTPHAWQCAYGHRWRAHAHDAQRRWCAECARTVFAAYR</sequence>
<organism evidence="1 2">
    <name type="scientific">Candidatus Burkholderia verschuerenii</name>
    <dbReference type="NCBI Taxonomy" id="242163"/>
    <lineage>
        <taxon>Bacteria</taxon>
        <taxon>Pseudomonadati</taxon>
        <taxon>Pseudomonadota</taxon>
        <taxon>Betaproteobacteria</taxon>
        <taxon>Burkholderiales</taxon>
        <taxon>Burkholderiaceae</taxon>
        <taxon>Burkholderia</taxon>
    </lineage>
</organism>
<evidence type="ECO:0000313" key="1">
    <source>
        <dbReference type="EMBL" id="KND62156.1"/>
    </source>
</evidence>
<evidence type="ECO:0008006" key="3">
    <source>
        <dbReference type="Google" id="ProtNLM"/>
    </source>
</evidence>
<proteinExistence type="predicted"/>
<protein>
    <recommendedName>
        <fullName evidence="3">Zinc-ribbon domain-containing protein</fullName>
    </recommendedName>
</protein>
<dbReference type="OrthoDB" id="583824at2"/>
<evidence type="ECO:0000313" key="2">
    <source>
        <dbReference type="Proteomes" id="UP000036959"/>
    </source>
</evidence>
<gene>
    <name evidence="1" type="ORF">BVER_01948c</name>
</gene>
<dbReference type="PATRIC" id="fig|242163.4.peg.4753"/>
<dbReference type="Proteomes" id="UP000036959">
    <property type="component" value="Unassembled WGS sequence"/>
</dbReference>